<organism evidence="1 2">
    <name type="scientific">Plectonema radiosum NIES-515</name>
    <dbReference type="NCBI Taxonomy" id="2986073"/>
    <lineage>
        <taxon>Bacteria</taxon>
        <taxon>Bacillati</taxon>
        <taxon>Cyanobacteriota</taxon>
        <taxon>Cyanophyceae</taxon>
        <taxon>Oscillatoriophycideae</taxon>
        <taxon>Oscillatoriales</taxon>
        <taxon>Microcoleaceae</taxon>
        <taxon>Plectonema</taxon>
    </lineage>
</organism>
<proteinExistence type="predicted"/>
<comment type="caution">
    <text evidence="1">The sequence shown here is derived from an EMBL/GenBank/DDBJ whole genome shotgun (WGS) entry which is preliminary data.</text>
</comment>
<accession>A0ABT3AV69</accession>
<dbReference type="EMBL" id="JAOWRF010000086">
    <property type="protein sequence ID" value="MCV3213029.1"/>
    <property type="molecule type" value="Genomic_DNA"/>
</dbReference>
<keyword evidence="2" id="KW-1185">Reference proteome</keyword>
<dbReference type="RefSeq" id="WP_263744536.1">
    <property type="nucleotide sequence ID" value="NZ_JAOWRF010000086.1"/>
</dbReference>
<sequence length="156" mass="17139">MKPLLLYHQHLQESSQLIEGRLLLIDCETRTIKNTYIATSGLPGNQSYDCLAQRGTGPIPPISLTGLDSYTVTTAPLDMPNVRGVEGDFYKIDPHEVTINGAERGDFGVHRDANVPGSSGCVVLRTTVGWQAFRKDMHILASSEIKQVPLLVSYSR</sequence>
<evidence type="ECO:0008006" key="3">
    <source>
        <dbReference type="Google" id="ProtNLM"/>
    </source>
</evidence>
<gene>
    <name evidence="1" type="ORF">OGM63_05720</name>
</gene>
<evidence type="ECO:0000313" key="2">
    <source>
        <dbReference type="Proteomes" id="UP001526143"/>
    </source>
</evidence>
<reference evidence="1 2" key="1">
    <citation type="submission" date="2022-10" db="EMBL/GenBank/DDBJ databases">
        <title>Identification of biosynthetic pathway for the production of the potent trypsin inhibitor radiosumin.</title>
        <authorList>
            <person name="Fewer D.P."/>
            <person name="Delbaje E."/>
            <person name="Ouyang X."/>
            <person name="Agostino P.D."/>
            <person name="Wahlsten M."/>
            <person name="Jokela J."/>
            <person name="Permi P."/>
            <person name="Haapaniemi E."/>
            <person name="Koistinen H."/>
        </authorList>
    </citation>
    <scope>NUCLEOTIDE SEQUENCE [LARGE SCALE GENOMIC DNA]</scope>
    <source>
        <strain evidence="1 2">NIES-515</strain>
    </source>
</reference>
<protein>
    <recommendedName>
        <fullName evidence="3">DUF2778 domain-containing protein</fullName>
    </recommendedName>
</protein>
<name>A0ABT3AV69_9CYAN</name>
<evidence type="ECO:0000313" key="1">
    <source>
        <dbReference type="EMBL" id="MCV3213029.1"/>
    </source>
</evidence>
<dbReference type="Proteomes" id="UP001526143">
    <property type="component" value="Unassembled WGS sequence"/>
</dbReference>